<dbReference type="AlphaFoldDB" id="A0A9Q3QCK4"/>
<feature type="compositionally biased region" description="Polar residues" evidence="1">
    <location>
        <begin position="13"/>
        <end position="23"/>
    </location>
</feature>
<reference evidence="2" key="1">
    <citation type="submission" date="2021-03" db="EMBL/GenBank/DDBJ databases">
        <title>Draft genome sequence of rust myrtle Austropuccinia psidii MF-1, a brazilian biotype.</title>
        <authorList>
            <person name="Quecine M.C."/>
            <person name="Pachon D.M.R."/>
            <person name="Bonatelli M.L."/>
            <person name="Correr F.H."/>
            <person name="Franceschini L.M."/>
            <person name="Leite T.F."/>
            <person name="Margarido G.R.A."/>
            <person name="Almeida C.A."/>
            <person name="Ferrarezi J.A."/>
            <person name="Labate C.A."/>
        </authorList>
    </citation>
    <scope>NUCLEOTIDE SEQUENCE</scope>
    <source>
        <strain evidence="2">MF-1</strain>
    </source>
</reference>
<organism evidence="2 3">
    <name type="scientific">Austropuccinia psidii MF-1</name>
    <dbReference type="NCBI Taxonomy" id="1389203"/>
    <lineage>
        <taxon>Eukaryota</taxon>
        <taxon>Fungi</taxon>
        <taxon>Dikarya</taxon>
        <taxon>Basidiomycota</taxon>
        <taxon>Pucciniomycotina</taxon>
        <taxon>Pucciniomycetes</taxon>
        <taxon>Pucciniales</taxon>
        <taxon>Sphaerophragmiaceae</taxon>
        <taxon>Austropuccinia</taxon>
    </lineage>
</organism>
<feature type="region of interest" description="Disordered" evidence="1">
    <location>
        <begin position="77"/>
        <end position="114"/>
    </location>
</feature>
<evidence type="ECO:0000256" key="1">
    <source>
        <dbReference type="SAM" id="MobiDB-lite"/>
    </source>
</evidence>
<name>A0A9Q3QCK4_9BASI</name>
<feature type="compositionally biased region" description="Basic and acidic residues" evidence="1">
    <location>
        <begin position="88"/>
        <end position="100"/>
    </location>
</feature>
<sequence length="183" mass="20889">METPTRGLERHGSSSSAPTTPQGSIPMEHGQQEVQPGISLGRTWSKLPEDLSQRDRLQVTYALQWLHTIQKPKDQLPRVTILRNSRKFPGEDKETRERTKPPSTRGGKVRPYDPEAVKFGKRSTQEPEVVVNHCRISSPINKNITPTQIEHKVFRPESNLNSDALWLQMSQYSEHTQKQFAEA</sequence>
<evidence type="ECO:0000313" key="2">
    <source>
        <dbReference type="EMBL" id="MBW0590827.1"/>
    </source>
</evidence>
<keyword evidence="3" id="KW-1185">Reference proteome</keyword>
<gene>
    <name evidence="2" type="ORF">O181_130542</name>
</gene>
<evidence type="ECO:0000313" key="3">
    <source>
        <dbReference type="Proteomes" id="UP000765509"/>
    </source>
</evidence>
<protein>
    <submittedName>
        <fullName evidence="2">Uncharacterized protein</fullName>
    </submittedName>
</protein>
<proteinExistence type="predicted"/>
<comment type="caution">
    <text evidence="2">The sequence shown here is derived from an EMBL/GenBank/DDBJ whole genome shotgun (WGS) entry which is preliminary data.</text>
</comment>
<dbReference type="EMBL" id="AVOT02140160">
    <property type="protein sequence ID" value="MBW0590827.1"/>
    <property type="molecule type" value="Genomic_DNA"/>
</dbReference>
<dbReference type="Proteomes" id="UP000765509">
    <property type="component" value="Unassembled WGS sequence"/>
</dbReference>
<feature type="region of interest" description="Disordered" evidence="1">
    <location>
        <begin position="1"/>
        <end position="41"/>
    </location>
</feature>
<accession>A0A9Q3QCK4</accession>